<feature type="compositionally biased region" description="Low complexity" evidence="1">
    <location>
        <begin position="197"/>
        <end position="237"/>
    </location>
</feature>
<feature type="compositionally biased region" description="Polar residues" evidence="1">
    <location>
        <begin position="243"/>
        <end position="253"/>
    </location>
</feature>
<feature type="region of interest" description="Disordered" evidence="1">
    <location>
        <begin position="179"/>
        <end position="265"/>
    </location>
</feature>
<protein>
    <submittedName>
        <fullName evidence="2">Uncharacterized protein</fullName>
    </submittedName>
</protein>
<sequence>MSYLYEPELSFLGSFRPGNTIKKGEHLYKRGLETMRAKIETHEEAMKERSENWKKYSYTPKINKKSIGMCPQSRLPVERRLLEDHKKKEIEKRKKIDIQRDLEKVKCTFQPDLSYSKTSKASRVIEEKRRKSVSEGRQSMSTFEVLYDDATRRQIRKAEYHKWFPEDYTFQPDLSASQLRASSVEKERPPNESFRVSSGRPRSAAATRSSQARMKGVATSSFLKSHSPSSTSSPYSTGKPGYQNKSTNQITPQSSSKESSSPVRKVRGLSATDIALSNRKSVEKLRDAALQEATISQKDHVVNADDVAEKCPPSRSERKAGSLFDLLDSTGTGILQKDSIDYSAFQGNPIVLRQVKNLIASLPNAVTRVQFIVLTSSKF</sequence>
<dbReference type="PANTHER" id="PTHR35381:SF1">
    <property type="entry name" value="EF-HAND DOMAIN-CONTAINING PROTEIN"/>
    <property type="match status" value="1"/>
</dbReference>
<reference evidence="2" key="1">
    <citation type="submission" date="2022-03" db="EMBL/GenBank/DDBJ databases">
        <title>Draft genome sequence of Aduncisulcus paluster, a free-living microaerophilic Fornicata.</title>
        <authorList>
            <person name="Yuyama I."/>
            <person name="Kume K."/>
            <person name="Tamura T."/>
            <person name="Inagaki Y."/>
            <person name="Hashimoto T."/>
        </authorList>
    </citation>
    <scope>NUCLEOTIDE SEQUENCE</scope>
    <source>
        <strain evidence="2">NY0171</strain>
    </source>
</reference>
<dbReference type="PANTHER" id="PTHR35381">
    <property type="entry name" value="EF-HAND DOMAIN-CONTAINING PROTEIN"/>
    <property type="match status" value="1"/>
</dbReference>
<organism evidence="2 3">
    <name type="scientific">Aduncisulcus paluster</name>
    <dbReference type="NCBI Taxonomy" id="2918883"/>
    <lineage>
        <taxon>Eukaryota</taxon>
        <taxon>Metamonada</taxon>
        <taxon>Carpediemonas-like organisms</taxon>
        <taxon>Aduncisulcus</taxon>
    </lineage>
</organism>
<proteinExistence type="predicted"/>
<evidence type="ECO:0000313" key="2">
    <source>
        <dbReference type="EMBL" id="GKT32727.1"/>
    </source>
</evidence>
<evidence type="ECO:0000256" key="1">
    <source>
        <dbReference type="SAM" id="MobiDB-lite"/>
    </source>
</evidence>
<comment type="caution">
    <text evidence="2">The sequence shown here is derived from an EMBL/GenBank/DDBJ whole genome shotgun (WGS) entry which is preliminary data.</text>
</comment>
<keyword evidence="3" id="KW-1185">Reference proteome</keyword>
<dbReference type="Proteomes" id="UP001057375">
    <property type="component" value="Unassembled WGS sequence"/>
</dbReference>
<accession>A0ABQ5KJP5</accession>
<evidence type="ECO:0000313" key="3">
    <source>
        <dbReference type="Proteomes" id="UP001057375"/>
    </source>
</evidence>
<name>A0ABQ5KJP5_9EUKA</name>
<gene>
    <name evidence="2" type="ORF">ADUPG1_006808</name>
</gene>
<dbReference type="EMBL" id="BQXS01010042">
    <property type="protein sequence ID" value="GKT32727.1"/>
    <property type="molecule type" value="Genomic_DNA"/>
</dbReference>